<evidence type="ECO:0000256" key="5">
    <source>
        <dbReference type="ARBA" id="ARBA00023295"/>
    </source>
</evidence>
<evidence type="ECO:0000256" key="2">
    <source>
        <dbReference type="ARBA" id="ARBA00001271"/>
    </source>
</evidence>
<comment type="catalytic activity">
    <reaction evidence="2">
        <text>Hydrolysis of terminal, non-reducing branched (1-&gt;3)-alpha-D-galactosidic residues, producing free D-galactose.</text>
        <dbReference type="EC" id="3.2.1.n1"/>
    </reaction>
</comment>
<dbReference type="SMART" id="SM00710">
    <property type="entry name" value="PbH1"/>
    <property type="match status" value="6"/>
</dbReference>
<dbReference type="Pfam" id="PF13229">
    <property type="entry name" value="Beta_helix"/>
    <property type="match status" value="1"/>
</dbReference>
<evidence type="ECO:0000259" key="8">
    <source>
        <dbReference type="Pfam" id="PF23764"/>
    </source>
</evidence>
<accession>A0ABU3T2J3</accession>
<evidence type="ECO:0000259" key="7">
    <source>
        <dbReference type="Pfam" id="PF13229"/>
    </source>
</evidence>
<name>A0ABU3T2J3_9ALTE</name>
<feature type="chain" id="PRO_5046236214" evidence="6">
    <location>
        <begin position="32"/>
        <end position="622"/>
    </location>
</feature>
<dbReference type="InterPro" id="IPR056441">
    <property type="entry name" value="Beta-barrel_GLAA-B_II"/>
</dbReference>
<reference evidence="9 10" key="1">
    <citation type="submission" date="2023-10" db="EMBL/GenBank/DDBJ databases">
        <title>Glaciecola aquimarina strain GGW-M5 nov., isolated from a coastal seawater.</title>
        <authorList>
            <person name="Bayburt H."/>
            <person name="Kim J.M."/>
            <person name="Choi B.J."/>
            <person name="Jeon C.O."/>
        </authorList>
    </citation>
    <scope>NUCLEOTIDE SEQUENCE [LARGE SCALE GENOMIC DNA]</scope>
    <source>
        <strain evidence="9 10">KCTC 32108</strain>
    </source>
</reference>
<evidence type="ECO:0000313" key="9">
    <source>
        <dbReference type="EMBL" id="MDU0356427.1"/>
    </source>
</evidence>
<keyword evidence="4" id="KW-0378">Hydrolase</keyword>
<comment type="catalytic activity">
    <reaction evidence="1">
        <text>Hydrolysis of terminal, non-reducing alpha-D-galactose residues in alpha-D-galactosides, including galactose oligosaccharides, galactomannans and galactolipids.</text>
        <dbReference type="EC" id="3.2.1.22"/>
    </reaction>
</comment>
<dbReference type="EMBL" id="JAWDIO010000002">
    <property type="protein sequence ID" value="MDU0356427.1"/>
    <property type="molecule type" value="Genomic_DNA"/>
</dbReference>
<feature type="signal peptide" evidence="6">
    <location>
        <begin position="1"/>
        <end position="31"/>
    </location>
</feature>
<evidence type="ECO:0000256" key="6">
    <source>
        <dbReference type="SAM" id="SignalP"/>
    </source>
</evidence>
<keyword evidence="6" id="KW-0732">Signal</keyword>
<dbReference type="InterPro" id="IPR006626">
    <property type="entry name" value="PbH1"/>
</dbReference>
<feature type="domain" description="GLAA-B beta-barrel" evidence="8">
    <location>
        <begin position="371"/>
        <end position="438"/>
    </location>
</feature>
<gene>
    <name evidence="9" type="ORF">RS130_23265</name>
</gene>
<keyword evidence="3" id="KW-0677">Repeat</keyword>
<feature type="domain" description="Right handed beta helix" evidence="7">
    <location>
        <begin position="440"/>
        <end position="595"/>
    </location>
</feature>
<evidence type="ECO:0000313" key="10">
    <source>
        <dbReference type="Proteomes" id="UP001247805"/>
    </source>
</evidence>
<sequence length="622" mass="69591">MHITNSKFVKKHMTTLGLGLALLLAAQQVIAGTIIDVSQYGVTKNDGSDSTYQIRKILEMAKQQGATKIVFPKGKYDFYPDRAMQKNVYISNNDPGVKRIIFPLDGFENLEIDGQGSDFMFHGGVNPFVLEDGKNIKFSHFSVDFKRSFHSEASVLATGDGYLDIHIPEAFPYKINTAGILTFVGLQDSPPGKILIPKLERRIAVDNASDYQFKRLLEFDAKLRETAYMRKDIQTGNGLPAEKLPGDRNVRIFQKDLVATVGNIMTFQAKYRKYPGFVVSDSSDVVLDNITIHHAGGMGLLAQRSHNVTMQNSKVTPSEGRYVSTTADATHFVNCTGKIQLLNNLFENQKDDATNIHGIYVAVDKILDAKTIDVRLQHPQQYGFDFIDAGDTLELVHAPSMNTYSTAKVASSERISEEITRVVFQDKFDSRLQEGDSIAEVRDYAEVLIKGNTIRRNRARGMLLNSRGKTVVEDNYFHAPGSAILFEGDANFWYEQGGVSQAIIRNNVFDNSFYAQWGTGIIAVAAGIDNKYKESSRYNKNILIENNTFKVFDYAPILNLFSVDGLVFKNNVIEKNSAYPARAKYKHLFVVNHSDAVSIEKDNTFVGFEKSKEELTKFSTSL</sequence>
<organism evidence="9 10">
    <name type="scientific">Paraglaciecola aquimarina</name>
    <dbReference type="NCBI Taxonomy" id="1235557"/>
    <lineage>
        <taxon>Bacteria</taxon>
        <taxon>Pseudomonadati</taxon>
        <taxon>Pseudomonadota</taxon>
        <taxon>Gammaproteobacteria</taxon>
        <taxon>Alteromonadales</taxon>
        <taxon>Alteromonadaceae</taxon>
        <taxon>Paraglaciecola</taxon>
    </lineage>
</organism>
<proteinExistence type="predicted"/>
<dbReference type="Pfam" id="PF23764">
    <property type="entry name" value="Beta-barrel_GLAA-B_II"/>
    <property type="match status" value="1"/>
</dbReference>
<dbReference type="InterPro" id="IPR011050">
    <property type="entry name" value="Pectin_lyase_fold/virulence"/>
</dbReference>
<dbReference type="RefSeq" id="WP_316027911.1">
    <property type="nucleotide sequence ID" value="NZ_JAWDIO010000002.1"/>
</dbReference>
<dbReference type="InterPro" id="IPR012334">
    <property type="entry name" value="Pectin_lyas_fold"/>
</dbReference>
<keyword evidence="5" id="KW-0326">Glycosidase</keyword>
<evidence type="ECO:0000256" key="3">
    <source>
        <dbReference type="ARBA" id="ARBA00022737"/>
    </source>
</evidence>
<keyword evidence="10" id="KW-1185">Reference proteome</keyword>
<comment type="caution">
    <text evidence="9">The sequence shown here is derived from an EMBL/GenBank/DDBJ whole genome shotgun (WGS) entry which is preliminary data.</text>
</comment>
<dbReference type="Gene3D" id="2.160.20.10">
    <property type="entry name" value="Single-stranded right-handed beta-helix, Pectin lyase-like"/>
    <property type="match status" value="3"/>
</dbReference>
<dbReference type="SUPFAM" id="SSF51126">
    <property type="entry name" value="Pectin lyase-like"/>
    <property type="match status" value="1"/>
</dbReference>
<dbReference type="Proteomes" id="UP001247805">
    <property type="component" value="Unassembled WGS sequence"/>
</dbReference>
<dbReference type="InterPro" id="IPR039448">
    <property type="entry name" value="Beta_helix"/>
</dbReference>
<evidence type="ECO:0000256" key="4">
    <source>
        <dbReference type="ARBA" id="ARBA00022801"/>
    </source>
</evidence>
<evidence type="ECO:0000256" key="1">
    <source>
        <dbReference type="ARBA" id="ARBA00001255"/>
    </source>
</evidence>
<protein>
    <submittedName>
        <fullName evidence="9">Right-handed parallel beta-helix repeat-containing protein</fullName>
    </submittedName>
</protein>